<dbReference type="Proteomes" id="UP000178632">
    <property type="component" value="Unassembled WGS sequence"/>
</dbReference>
<reference evidence="2 3" key="1">
    <citation type="journal article" date="2016" name="Nat. Commun.">
        <title>Thousands of microbial genomes shed light on interconnected biogeochemical processes in an aquifer system.</title>
        <authorList>
            <person name="Anantharaman K."/>
            <person name="Brown C.T."/>
            <person name="Hug L.A."/>
            <person name="Sharon I."/>
            <person name="Castelle C.J."/>
            <person name="Probst A.J."/>
            <person name="Thomas B.C."/>
            <person name="Singh A."/>
            <person name="Wilkins M.J."/>
            <person name="Karaoz U."/>
            <person name="Brodie E.L."/>
            <person name="Williams K.H."/>
            <person name="Hubbard S.S."/>
            <person name="Banfield J.F."/>
        </authorList>
    </citation>
    <scope>NUCLEOTIDE SEQUENCE [LARGE SCALE GENOMIC DNA]</scope>
</reference>
<dbReference type="CDD" id="cd00093">
    <property type="entry name" value="HTH_XRE"/>
    <property type="match status" value="1"/>
</dbReference>
<sequence>MSDKEAERMTAGEFLKQARQKANKTQKQIAEVLGLSACTVSQWELNYRNVPWEKIHEVACAYGLNETEEAELIKLRVSREEAELIKLRVSRRNEVEQTPSEFRVFYGLITLPKKARERVVRAMRAYETALEEE</sequence>
<accession>A0A1G2ISY2</accession>
<proteinExistence type="predicted"/>
<dbReference type="InterPro" id="IPR001387">
    <property type="entry name" value="Cro/C1-type_HTH"/>
</dbReference>
<dbReference type="EMBL" id="MHPE01000006">
    <property type="protein sequence ID" value="OGZ77521.1"/>
    <property type="molecule type" value="Genomic_DNA"/>
</dbReference>
<evidence type="ECO:0000313" key="2">
    <source>
        <dbReference type="EMBL" id="OGZ77521.1"/>
    </source>
</evidence>
<dbReference type="Gene3D" id="1.10.260.40">
    <property type="entry name" value="lambda repressor-like DNA-binding domains"/>
    <property type="match status" value="1"/>
</dbReference>
<dbReference type="SMART" id="SM00530">
    <property type="entry name" value="HTH_XRE"/>
    <property type="match status" value="1"/>
</dbReference>
<comment type="caution">
    <text evidence="2">The sequence shown here is derived from an EMBL/GenBank/DDBJ whole genome shotgun (WGS) entry which is preliminary data.</text>
</comment>
<dbReference type="InterPro" id="IPR010982">
    <property type="entry name" value="Lambda_DNA-bd_dom_sf"/>
</dbReference>
<protein>
    <recommendedName>
        <fullName evidence="1">HTH cro/C1-type domain-containing protein</fullName>
    </recommendedName>
</protein>
<feature type="domain" description="HTH cro/C1-type" evidence="1">
    <location>
        <begin position="15"/>
        <end position="72"/>
    </location>
</feature>
<dbReference type="Pfam" id="PF01381">
    <property type="entry name" value="HTH_3"/>
    <property type="match status" value="1"/>
</dbReference>
<dbReference type="PROSITE" id="PS50943">
    <property type="entry name" value="HTH_CROC1"/>
    <property type="match status" value="1"/>
</dbReference>
<evidence type="ECO:0000259" key="1">
    <source>
        <dbReference type="PROSITE" id="PS50943"/>
    </source>
</evidence>
<dbReference type="GO" id="GO:0003677">
    <property type="term" value="F:DNA binding"/>
    <property type="evidence" value="ECO:0007669"/>
    <property type="project" value="InterPro"/>
</dbReference>
<gene>
    <name evidence="2" type="ORF">A3G45_03235</name>
</gene>
<evidence type="ECO:0000313" key="3">
    <source>
        <dbReference type="Proteomes" id="UP000178632"/>
    </source>
</evidence>
<dbReference type="AlphaFoldDB" id="A0A1G2ISY2"/>
<dbReference type="SUPFAM" id="SSF47413">
    <property type="entry name" value="lambda repressor-like DNA-binding domains"/>
    <property type="match status" value="1"/>
</dbReference>
<organism evidence="2 3">
    <name type="scientific">Candidatus Staskawiczbacteria bacterium RIFCSPLOWO2_12_FULL_37_15</name>
    <dbReference type="NCBI Taxonomy" id="1802218"/>
    <lineage>
        <taxon>Bacteria</taxon>
        <taxon>Candidatus Staskawicziibacteriota</taxon>
    </lineage>
</organism>
<name>A0A1G2ISY2_9BACT</name>